<dbReference type="Proteomes" id="UP000324705">
    <property type="component" value="Chromosome 7A"/>
</dbReference>
<evidence type="ECO:0000313" key="3">
    <source>
        <dbReference type="Proteomes" id="UP000324705"/>
    </source>
</evidence>
<dbReference type="GO" id="GO:0043041">
    <property type="term" value="P:amino acid activation for nonribosomal peptide biosynthetic process"/>
    <property type="evidence" value="ECO:0007669"/>
    <property type="project" value="TreeGrafter"/>
</dbReference>
<dbReference type="AlphaFoldDB" id="A0A9R1BGX5"/>
<dbReference type="Pfam" id="PF13570">
    <property type="entry name" value="Beta-prop_ACSF4"/>
    <property type="match status" value="1"/>
</dbReference>
<proteinExistence type="predicted"/>
<dbReference type="Gene3D" id="2.130.10.10">
    <property type="entry name" value="YVTN repeat-like/Quinoprotein amine dehydrogenase"/>
    <property type="match status" value="1"/>
</dbReference>
<organism evidence="2 3">
    <name type="scientific">Triticum turgidum subsp. durum</name>
    <name type="common">Durum wheat</name>
    <name type="synonym">Triticum durum</name>
    <dbReference type="NCBI Taxonomy" id="4567"/>
    <lineage>
        <taxon>Eukaryota</taxon>
        <taxon>Viridiplantae</taxon>
        <taxon>Streptophyta</taxon>
        <taxon>Embryophyta</taxon>
        <taxon>Tracheophyta</taxon>
        <taxon>Spermatophyta</taxon>
        <taxon>Magnoliopsida</taxon>
        <taxon>Liliopsida</taxon>
        <taxon>Poales</taxon>
        <taxon>Poaceae</taxon>
        <taxon>BOP clade</taxon>
        <taxon>Pooideae</taxon>
        <taxon>Triticodae</taxon>
        <taxon>Triticeae</taxon>
        <taxon>Triticinae</taxon>
        <taxon>Triticum</taxon>
    </lineage>
</organism>
<dbReference type="PANTHER" id="PTHR44394:SF1">
    <property type="entry name" value="BETA-ALANINE-ACTIVATING ENZYME"/>
    <property type="match status" value="1"/>
</dbReference>
<sequence>MERCGSYDHHLYALNYQDRCCAYKVSCGGSIYGSPAVDMAHDMIYVACTSGLVTAISLEVPSFRIVWQYEAGEAIFSSLAIDHQSGNVVCCLVNGLVIALNSHGTVVWKATVGGPIFAGACVSSALPSQTSGDLLWSYDFGDPITASAFVDEVLASTPSGTSERFACICTSSGKVRVLGIRADAEQGKVGYSVQEFAAMDLPGDIFSSPLMVGGRIFVGCRDDRLHCLSITNPFN</sequence>
<dbReference type="Gene3D" id="2.40.10.480">
    <property type="match status" value="1"/>
</dbReference>
<keyword evidence="3" id="KW-1185">Reference proteome</keyword>
<dbReference type="Gramene" id="TRITD7Av1G001190.19">
    <property type="protein sequence ID" value="TRITD7Av1G001190.19"/>
    <property type="gene ID" value="TRITD7Av1G001190"/>
</dbReference>
<feature type="domain" description="Pyrrolo-quinoline quinone repeat" evidence="1">
    <location>
        <begin position="4"/>
        <end position="230"/>
    </location>
</feature>
<dbReference type="PANTHER" id="PTHR44394">
    <property type="entry name" value="BETA-ALANINE-ACTIVATING ENZYME"/>
    <property type="match status" value="1"/>
</dbReference>
<dbReference type="InterPro" id="IPR015943">
    <property type="entry name" value="WD40/YVTN_repeat-like_dom_sf"/>
</dbReference>
<reference evidence="2 3" key="1">
    <citation type="submission" date="2017-09" db="EMBL/GenBank/DDBJ databases">
        <authorList>
            <consortium name="International Durum Wheat Genome Sequencing Consortium (IDWGSC)"/>
            <person name="Milanesi L."/>
        </authorList>
    </citation>
    <scope>NUCLEOTIDE SEQUENCE [LARGE SCALE GENOMIC DNA]</scope>
    <source>
        <strain evidence="3">cv. Svevo</strain>
    </source>
</reference>
<dbReference type="SUPFAM" id="SSF50998">
    <property type="entry name" value="Quinoprotein alcohol dehydrogenase-like"/>
    <property type="match status" value="1"/>
</dbReference>
<dbReference type="InterPro" id="IPR002372">
    <property type="entry name" value="PQQ_rpt_dom"/>
</dbReference>
<accession>A0A9R1BGX5</accession>
<protein>
    <recommendedName>
        <fullName evidence="1">Pyrrolo-quinoline quinone repeat domain-containing protein</fullName>
    </recommendedName>
</protein>
<name>A0A9R1BGX5_TRITD</name>
<evidence type="ECO:0000313" key="2">
    <source>
        <dbReference type="EMBL" id="VAI68124.1"/>
    </source>
</evidence>
<dbReference type="InterPro" id="IPR052091">
    <property type="entry name" value="Beta-ala_Activ/Resist"/>
</dbReference>
<dbReference type="EMBL" id="LT934123">
    <property type="protein sequence ID" value="VAI68124.1"/>
    <property type="molecule type" value="Genomic_DNA"/>
</dbReference>
<evidence type="ECO:0000259" key="1">
    <source>
        <dbReference type="Pfam" id="PF13570"/>
    </source>
</evidence>
<gene>
    <name evidence="2" type="ORF">TRITD_7Av1G001190</name>
</gene>
<dbReference type="InterPro" id="IPR011047">
    <property type="entry name" value="Quinoprotein_ADH-like_sf"/>
</dbReference>